<protein>
    <submittedName>
        <fullName evidence="6">Penicillin acylase family protein</fullName>
    </submittedName>
</protein>
<evidence type="ECO:0000256" key="3">
    <source>
        <dbReference type="ARBA" id="ARBA00023145"/>
    </source>
</evidence>
<sequence length="790" mass="90153">MSKKVVKIVLGVVIILIIIVMAGGGYLYHRFQQGVPELTGTVQLAGLQDSVEITFDRMGIPQVWAKTDRDAYFAAGYLHASERLFQMDMTRRASQGRLAELLGKAVLFIDKYQRKIGHDRIAKKYEQQLSPQSRMWLQAYADGVNRYVSQCDVLPFEYQLLGKGFQQWTVFDCLTILSFQTWFSNYLMSPDEYRARIFDKFGAEKAKSLPAEYPGWAPFTVPQPQKTDISWRAKVRNALASAWIEPGTFPYMMAQSSNSWVVAPDRSSSGAAMLASDPHLETVRLPQFWYLMGLHSREGKLNMVGISPPGLPLIIMGHNGKSAWAFTVSGVDVNEYYQEKVNPQDSTLYLTPAGWEKFKTIKQKIRIAGEDQPFTLTVKETRHGPVIFDNDSLHRAYALHWAGFDINLSTSIDAMFRLMTVSDYQTFRQTVTRLGALDASWTYADKQGNIGYQLGTPVPVRNFEPHNLPVAGWTDEYEWHGFHSLNETPHSLNPERGWLAVCNNKPDQGNLNYRLDGYFYPERILRITHLLSGKEKISLQDMYDYQMDVTDDYVLRWKPEVVRLLKENGFPEEAAELSRWQGSAADTSHAMALMQVFLNQLTRFIFQGKVGAEDLKKIFPHDMEPLYFSEAGNWFDDPRTRDVVETREQAAIKSIKRAVELCRGKTWGDIMTLTMEHPLAVVPVLGDLLPLRFGPYPWHGTNGTLNASFFLPTKEPGRFKSSVGPSWRFVIDFSNPDAATMVIPAGNSGHPFDKHFMDFFEMWRDGRRWNVPISYQKVRAKATRTMVLKP</sequence>
<keyword evidence="4" id="KW-0479">Metal-binding</keyword>
<feature type="transmembrane region" description="Helical" evidence="5">
    <location>
        <begin position="7"/>
        <end position="28"/>
    </location>
</feature>
<keyword evidence="5" id="KW-0812">Transmembrane</keyword>
<dbReference type="InterPro" id="IPR002692">
    <property type="entry name" value="S45"/>
</dbReference>
<feature type="binding site" evidence="4">
    <location>
        <position position="192"/>
    </location>
    <ligand>
        <name>Ca(2+)</name>
        <dbReference type="ChEBI" id="CHEBI:29108"/>
    </ligand>
</feature>
<dbReference type="PIRSF" id="PIRSF001227">
    <property type="entry name" value="Pen_acylase"/>
    <property type="match status" value="1"/>
</dbReference>
<dbReference type="SUPFAM" id="SSF56235">
    <property type="entry name" value="N-terminal nucleophile aminohydrolases (Ntn hydrolases)"/>
    <property type="match status" value="1"/>
</dbReference>
<dbReference type="GO" id="GO:0017000">
    <property type="term" value="P:antibiotic biosynthetic process"/>
    <property type="evidence" value="ECO:0007669"/>
    <property type="project" value="InterPro"/>
</dbReference>
<keyword evidence="3" id="KW-0865">Zymogen</keyword>
<dbReference type="Pfam" id="PF01804">
    <property type="entry name" value="Penicil_amidase"/>
    <property type="match status" value="1"/>
</dbReference>
<dbReference type="PANTHER" id="PTHR34218:SF4">
    <property type="entry name" value="ACYL-HOMOSERINE LACTONE ACYLASE QUIP"/>
    <property type="match status" value="1"/>
</dbReference>
<dbReference type="Gene3D" id="3.60.20.10">
    <property type="entry name" value="Glutamine Phosphoribosylpyrophosphate, subunit 1, domain 1"/>
    <property type="match status" value="1"/>
</dbReference>
<dbReference type="AlphaFoldDB" id="A0A7V5UEL5"/>
<feature type="binding site" evidence="4">
    <location>
        <position position="332"/>
    </location>
    <ligand>
        <name>Ca(2+)</name>
        <dbReference type="ChEBI" id="CHEBI:29108"/>
    </ligand>
</feature>
<evidence type="ECO:0000256" key="1">
    <source>
        <dbReference type="ARBA" id="ARBA00006586"/>
    </source>
</evidence>
<dbReference type="GO" id="GO:0046872">
    <property type="term" value="F:metal ion binding"/>
    <property type="evidence" value="ECO:0007669"/>
    <property type="project" value="UniProtKB-KW"/>
</dbReference>
<dbReference type="InterPro" id="IPR023343">
    <property type="entry name" value="Penicillin_amidase_dom1"/>
</dbReference>
<dbReference type="Gene3D" id="2.30.120.10">
    <property type="match status" value="1"/>
</dbReference>
<name>A0A7V5UEL5_CALAY</name>
<keyword evidence="2" id="KW-0378">Hydrolase</keyword>
<dbReference type="PANTHER" id="PTHR34218">
    <property type="entry name" value="PEPTIDASE S45 PENICILLIN AMIDASE"/>
    <property type="match status" value="1"/>
</dbReference>
<dbReference type="Gene3D" id="1.10.1400.10">
    <property type="match status" value="1"/>
</dbReference>
<evidence type="ECO:0000256" key="5">
    <source>
        <dbReference type="SAM" id="Phobius"/>
    </source>
</evidence>
<keyword evidence="5" id="KW-0472">Membrane</keyword>
<comment type="similarity">
    <text evidence="1">Belongs to the peptidase S45 family.</text>
</comment>
<dbReference type="EMBL" id="DROD01000308">
    <property type="protein sequence ID" value="HHJ52440.1"/>
    <property type="molecule type" value="Genomic_DNA"/>
</dbReference>
<evidence type="ECO:0000256" key="2">
    <source>
        <dbReference type="ARBA" id="ARBA00022801"/>
    </source>
</evidence>
<comment type="cofactor">
    <cofactor evidence="4">
        <name>Ca(2+)</name>
        <dbReference type="ChEBI" id="CHEBI:29108"/>
    </cofactor>
    <text evidence="4">Binds 1 Ca(2+) ion per dimer.</text>
</comment>
<dbReference type="Gene3D" id="1.10.439.10">
    <property type="entry name" value="Penicillin Amidohydrolase, domain 1"/>
    <property type="match status" value="1"/>
</dbReference>
<accession>A0A7V5UEL5</accession>
<dbReference type="InterPro" id="IPR029055">
    <property type="entry name" value="Ntn_hydrolases_N"/>
</dbReference>
<dbReference type="InterPro" id="IPR043146">
    <property type="entry name" value="Penicillin_amidase_N_B-knob"/>
</dbReference>
<dbReference type="Proteomes" id="UP000886124">
    <property type="component" value="Unassembled WGS sequence"/>
</dbReference>
<evidence type="ECO:0000313" key="6">
    <source>
        <dbReference type="EMBL" id="HHJ52440.1"/>
    </source>
</evidence>
<dbReference type="InterPro" id="IPR043147">
    <property type="entry name" value="Penicillin_amidase_A-knob"/>
</dbReference>
<gene>
    <name evidence="6" type="ORF">ENJ89_04535</name>
</gene>
<organism evidence="6">
    <name type="scientific">Caldithrix abyssi</name>
    <dbReference type="NCBI Taxonomy" id="187145"/>
    <lineage>
        <taxon>Bacteria</taxon>
        <taxon>Pseudomonadati</taxon>
        <taxon>Calditrichota</taxon>
        <taxon>Calditrichia</taxon>
        <taxon>Calditrichales</taxon>
        <taxon>Calditrichaceae</taxon>
        <taxon>Caldithrix</taxon>
    </lineage>
</organism>
<reference evidence="6" key="1">
    <citation type="journal article" date="2020" name="mSystems">
        <title>Genome- and Community-Level Interaction Insights into Carbon Utilization and Element Cycling Functions of Hydrothermarchaeota in Hydrothermal Sediment.</title>
        <authorList>
            <person name="Zhou Z."/>
            <person name="Liu Y."/>
            <person name="Xu W."/>
            <person name="Pan J."/>
            <person name="Luo Z.H."/>
            <person name="Li M."/>
        </authorList>
    </citation>
    <scope>NUCLEOTIDE SEQUENCE [LARGE SCALE GENOMIC DNA]</scope>
    <source>
        <strain evidence="6">HyVt-527</strain>
    </source>
</reference>
<keyword evidence="5" id="KW-1133">Transmembrane helix</keyword>
<comment type="caution">
    <text evidence="6">The sequence shown here is derived from an EMBL/GenBank/DDBJ whole genome shotgun (WGS) entry which is preliminary data.</text>
</comment>
<dbReference type="InterPro" id="IPR014395">
    <property type="entry name" value="Pen/GL7ACA/AHL_acylase"/>
</dbReference>
<keyword evidence="4" id="KW-0106">Calcium</keyword>
<dbReference type="GO" id="GO:0016811">
    <property type="term" value="F:hydrolase activity, acting on carbon-nitrogen (but not peptide) bonds, in linear amides"/>
    <property type="evidence" value="ECO:0007669"/>
    <property type="project" value="InterPro"/>
</dbReference>
<dbReference type="CDD" id="cd03747">
    <property type="entry name" value="Ntn_PGA_like"/>
    <property type="match status" value="1"/>
</dbReference>
<evidence type="ECO:0000256" key="4">
    <source>
        <dbReference type="PIRSR" id="PIRSR001227-2"/>
    </source>
</evidence>
<proteinExistence type="inferred from homology"/>